<sequence>MRSLLSPLHHLLNLAKSATKAALKRRLVELAEQVDDGMKNQFWKDDPWLSQLDRTPIAGVLWPLNRGISMSMYHIAPILLHLSWQGWPLFYSRECGWTFCDPNADFHTRFLKLDSYDPTDDTLQNMCLKGALSSTSYHINVERRRMWAVRLVKRS</sequence>
<name>A0AAD4ENT6_9AGAM</name>
<comment type="caution">
    <text evidence="1">The sequence shown here is derived from an EMBL/GenBank/DDBJ whole genome shotgun (WGS) entry which is preliminary data.</text>
</comment>
<evidence type="ECO:0000313" key="2">
    <source>
        <dbReference type="Proteomes" id="UP001195769"/>
    </source>
</evidence>
<gene>
    <name evidence="1" type="ORF">F5891DRAFT_3233</name>
</gene>
<organism evidence="1 2">
    <name type="scientific">Suillus fuscotomentosus</name>
    <dbReference type="NCBI Taxonomy" id="1912939"/>
    <lineage>
        <taxon>Eukaryota</taxon>
        <taxon>Fungi</taxon>
        <taxon>Dikarya</taxon>
        <taxon>Basidiomycota</taxon>
        <taxon>Agaricomycotina</taxon>
        <taxon>Agaricomycetes</taxon>
        <taxon>Agaricomycetidae</taxon>
        <taxon>Boletales</taxon>
        <taxon>Suillineae</taxon>
        <taxon>Suillaceae</taxon>
        <taxon>Suillus</taxon>
    </lineage>
</organism>
<dbReference type="GeneID" id="64665641"/>
<proteinExistence type="predicted"/>
<dbReference type="AlphaFoldDB" id="A0AAD4ENT6"/>
<evidence type="ECO:0000313" key="1">
    <source>
        <dbReference type="EMBL" id="KAG1908178.1"/>
    </source>
</evidence>
<reference evidence="1" key="1">
    <citation type="journal article" date="2020" name="New Phytol.">
        <title>Comparative genomics reveals dynamic genome evolution in host specialist ectomycorrhizal fungi.</title>
        <authorList>
            <person name="Lofgren L.A."/>
            <person name="Nguyen N.H."/>
            <person name="Vilgalys R."/>
            <person name="Ruytinx J."/>
            <person name="Liao H.L."/>
            <person name="Branco S."/>
            <person name="Kuo A."/>
            <person name="LaButti K."/>
            <person name="Lipzen A."/>
            <person name="Andreopoulos W."/>
            <person name="Pangilinan J."/>
            <person name="Riley R."/>
            <person name="Hundley H."/>
            <person name="Na H."/>
            <person name="Barry K."/>
            <person name="Grigoriev I.V."/>
            <person name="Stajich J.E."/>
            <person name="Kennedy P.G."/>
        </authorList>
    </citation>
    <scope>NUCLEOTIDE SEQUENCE</scope>
    <source>
        <strain evidence="1">FC203</strain>
    </source>
</reference>
<protein>
    <submittedName>
        <fullName evidence="1">Uncharacterized protein</fullName>
    </submittedName>
</protein>
<accession>A0AAD4ENT6</accession>
<keyword evidence="2" id="KW-1185">Reference proteome</keyword>
<dbReference type="Proteomes" id="UP001195769">
    <property type="component" value="Unassembled WGS sequence"/>
</dbReference>
<dbReference type="EMBL" id="JABBWK010000001">
    <property type="protein sequence ID" value="KAG1908178.1"/>
    <property type="molecule type" value="Genomic_DNA"/>
</dbReference>
<dbReference type="RefSeq" id="XP_041233753.1">
    <property type="nucleotide sequence ID" value="XM_041371343.1"/>
</dbReference>